<dbReference type="InterPro" id="IPR013856">
    <property type="entry name" value="Peptidase_M4_domain"/>
</dbReference>
<keyword evidence="3" id="KW-0479">Metal-binding</keyword>
<dbReference type="InterPro" id="IPR001570">
    <property type="entry name" value="Peptidase_M4_C_domain"/>
</dbReference>
<dbReference type="InterPro" id="IPR008979">
    <property type="entry name" value="Galactose-bd-like_sf"/>
</dbReference>
<evidence type="ECO:0000256" key="7">
    <source>
        <dbReference type="ARBA" id="ARBA00023049"/>
    </source>
</evidence>
<dbReference type="InterPro" id="IPR013783">
    <property type="entry name" value="Ig-like_fold"/>
</dbReference>
<dbReference type="CDD" id="cd09597">
    <property type="entry name" value="M4_TLP"/>
    <property type="match status" value="1"/>
</dbReference>
<keyword evidence="9" id="KW-0812">Transmembrane</keyword>
<dbReference type="RefSeq" id="WP_344269437.1">
    <property type="nucleotide sequence ID" value="NZ_BAAAKV010000003.1"/>
</dbReference>
<keyword evidence="2" id="KW-0645">Protease</keyword>
<keyword evidence="9" id="KW-1133">Transmembrane helix</keyword>
<organism evidence="11 12">
    <name type="scientific">Streptomyces hebeiensis</name>
    <dbReference type="NCBI Taxonomy" id="229486"/>
    <lineage>
        <taxon>Bacteria</taxon>
        <taxon>Bacillati</taxon>
        <taxon>Actinomycetota</taxon>
        <taxon>Actinomycetes</taxon>
        <taxon>Kitasatosporales</taxon>
        <taxon>Streptomycetaceae</taxon>
        <taxon>Streptomyces</taxon>
    </lineage>
</organism>
<dbReference type="SUPFAM" id="SSF49785">
    <property type="entry name" value="Galactose-binding domain-like"/>
    <property type="match status" value="1"/>
</dbReference>
<dbReference type="Pfam" id="PF02868">
    <property type="entry name" value="Peptidase_M4_C"/>
    <property type="match status" value="1"/>
</dbReference>
<name>A0ABN1UIK3_9ACTN</name>
<dbReference type="Gene3D" id="1.10.390.10">
    <property type="entry name" value="Neutral Protease Domain 2"/>
    <property type="match status" value="1"/>
</dbReference>
<comment type="similarity">
    <text evidence="1">Belongs to the peptidase M4 family.</text>
</comment>
<keyword evidence="9" id="KW-0472">Membrane</keyword>
<feature type="domain" description="P/Homo B" evidence="10">
    <location>
        <begin position="673"/>
        <end position="793"/>
    </location>
</feature>
<dbReference type="InterPro" id="IPR015919">
    <property type="entry name" value="Cadherin-like_sf"/>
</dbReference>
<dbReference type="Proteomes" id="UP001501371">
    <property type="component" value="Unassembled WGS sequence"/>
</dbReference>
<dbReference type="PANTHER" id="PTHR33794">
    <property type="entry name" value="BACILLOLYSIN"/>
    <property type="match status" value="1"/>
</dbReference>
<dbReference type="Pfam" id="PF01483">
    <property type="entry name" value="P_proprotein"/>
    <property type="match status" value="1"/>
</dbReference>
<dbReference type="PRINTS" id="PR00730">
    <property type="entry name" value="THERMOLYSIN"/>
</dbReference>
<evidence type="ECO:0000256" key="4">
    <source>
        <dbReference type="ARBA" id="ARBA00022729"/>
    </source>
</evidence>
<dbReference type="Pfam" id="PF01447">
    <property type="entry name" value="Peptidase_M4"/>
    <property type="match status" value="1"/>
</dbReference>
<evidence type="ECO:0000256" key="5">
    <source>
        <dbReference type="ARBA" id="ARBA00022801"/>
    </source>
</evidence>
<accession>A0ABN1UIK3</accession>
<dbReference type="Gene3D" id="3.10.170.10">
    <property type="match status" value="1"/>
</dbReference>
<keyword evidence="4" id="KW-0732">Signal</keyword>
<feature type="transmembrane region" description="Helical" evidence="9">
    <location>
        <begin position="34"/>
        <end position="54"/>
    </location>
</feature>
<dbReference type="InterPro" id="IPR023612">
    <property type="entry name" value="Peptidase_M4"/>
</dbReference>
<reference evidence="11 12" key="1">
    <citation type="journal article" date="2019" name="Int. J. Syst. Evol. Microbiol.">
        <title>The Global Catalogue of Microorganisms (GCM) 10K type strain sequencing project: providing services to taxonomists for standard genome sequencing and annotation.</title>
        <authorList>
            <consortium name="The Broad Institute Genomics Platform"/>
            <consortium name="The Broad Institute Genome Sequencing Center for Infectious Disease"/>
            <person name="Wu L."/>
            <person name="Ma J."/>
        </authorList>
    </citation>
    <scope>NUCLEOTIDE SEQUENCE [LARGE SCALE GENOMIC DNA]</scope>
    <source>
        <strain evidence="11 12">JCM 12696</strain>
    </source>
</reference>
<evidence type="ECO:0000256" key="3">
    <source>
        <dbReference type="ARBA" id="ARBA00022723"/>
    </source>
</evidence>
<keyword evidence="6" id="KW-0862">Zinc</keyword>
<sequence length="793" mass="82350">MTNTSRTTTGSTTNGASTGGGSPYASRPFRPGRIAVLAAATVAALFVSALPASAAPAPTGDGSPSAATEAARQRLVAAEPRPGARSVGLSPAQRAKSLRTAAGTGPATARALGLGDQEKLLPKDVVKDADGTVHTRYERTYAGLPVLGGDLVVPARPGDRTPTVSRTTDASVAVPTTTATVPAAAARKTALATAKADGTTETAADGAPRRVVWAEDGAATLAWESVVNGVREDGTPSELHVVTDARSGKKLAEFDRVHTGVGHGQFNGKVQVGSVRNGDVFELTDPQGGNHSTYDLDNTNSSGSGALVTDADDVWGDGTVADRQTAAVDAAYGARKTYDFYHDRFGRDGIAGDGIGAYSRVHYGTQYVNAFWSDACFCMTYGDGAGDANPLTELDVAAHEMSHGVTSVTADLIYSGESGGLNEGTSDIMAAAVEFFADNPSDVPDYTVGELIDINGDGTPLRYMDQPSKDGVSQDYWTPGTASLDPHYSSGVANHFFYLLAEGSGTKSVEGVAYDSPTYDDLPVPGIGLHNAINVWYRALTLYMTSGTDYADARTATLQAAADLFGRSSEVYETVGDTWAAVNVGERFVDHIAFATPAAQEAAVGQPASFRVTATTSRASGLTYEATDLPAGLTLDAATGLITGIPEEAGAHTPTITARTADSSLSRTFSWTVIPSGGDFFVNPGNVPIPDADPAGAESPLIVTGRDGNAPSDLQVTVDIVHTWRGDLAIDLVGPDGTVVRRLKAPDSSSADDVHETYTVDASALPADGTWKLRVTDVYARDTGYIDSWKLTF</sequence>
<evidence type="ECO:0000313" key="11">
    <source>
        <dbReference type="EMBL" id="GAA1152528.1"/>
    </source>
</evidence>
<dbReference type="Pfam" id="PF07504">
    <property type="entry name" value="FTP"/>
    <property type="match status" value="1"/>
</dbReference>
<evidence type="ECO:0000256" key="9">
    <source>
        <dbReference type="SAM" id="Phobius"/>
    </source>
</evidence>
<evidence type="ECO:0000313" key="12">
    <source>
        <dbReference type="Proteomes" id="UP001501371"/>
    </source>
</evidence>
<evidence type="ECO:0000259" key="10">
    <source>
        <dbReference type="PROSITE" id="PS51829"/>
    </source>
</evidence>
<dbReference type="SUPFAM" id="SSF49313">
    <property type="entry name" value="Cadherin-like"/>
    <property type="match status" value="1"/>
</dbReference>
<dbReference type="InterPro" id="IPR050728">
    <property type="entry name" value="Zinc_Metalloprotease_M4"/>
</dbReference>
<comment type="caution">
    <text evidence="11">The sequence shown here is derived from an EMBL/GenBank/DDBJ whole genome shotgun (WGS) entry which is preliminary data.</text>
</comment>
<dbReference type="PANTHER" id="PTHR33794:SF1">
    <property type="entry name" value="BACILLOLYSIN"/>
    <property type="match status" value="1"/>
</dbReference>
<dbReference type="InterPro" id="IPR002884">
    <property type="entry name" value="P_dom"/>
</dbReference>
<evidence type="ECO:0000256" key="8">
    <source>
        <dbReference type="SAM" id="MobiDB-lite"/>
    </source>
</evidence>
<feature type="region of interest" description="Disordered" evidence="8">
    <location>
        <begin position="1"/>
        <end position="25"/>
    </location>
</feature>
<dbReference type="EMBL" id="BAAAKV010000003">
    <property type="protein sequence ID" value="GAA1152528.1"/>
    <property type="molecule type" value="Genomic_DNA"/>
</dbReference>
<feature type="compositionally biased region" description="Low complexity" evidence="8">
    <location>
        <begin position="1"/>
        <end position="16"/>
    </location>
</feature>
<protein>
    <recommendedName>
        <fullName evidence="10">P/Homo B domain-containing protein</fullName>
    </recommendedName>
</protein>
<keyword evidence="7" id="KW-0482">Metalloprotease</keyword>
<dbReference type="SUPFAM" id="SSF55486">
    <property type="entry name" value="Metalloproteases ('zincins'), catalytic domain"/>
    <property type="match status" value="1"/>
</dbReference>
<dbReference type="Gene3D" id="2.60.120.260">
    <property type="entry name" value="Galactose-binding domain-like"/>
    <property type="match status" value="1"/>
</dbReference>
<gene>
    <name evidence="11" type="ORF">GCM10009654_05070</name>
</gene>
<dbReference type="Gene3D" id="3.10.450.490">
    <property type="match status" value="1"/>
</dbReference>
<dbReference type="Gene3D" id="2.60.40.10">
    <property type="entry name" value="Immunoglobulins"/>
    <property type="match status" value="1"/>
</dbReference>
<proteinExistence type="inferred from homology"/>
<keyword evidence="12" id="KW-1185">Reference proteome</keyword>
<dbReference type="Pfam" id="PF05345">
    <property type="entry name" value="He_PIG"/>
    <property type="match status" value="1"/>
</dbReference>
<evidence type="ECO:0000256" key="2">
    <source>
        <dbReference type="ARBA" id="ARBA00022670"/>
    </source>
</evidence>
<dbReference type="InterPro" id="IPR011096">
    <property type="entry name" value="FTP_domain"/>
</dbReference>
<keyword evidence="5" id="KW-0378">Hydrolase</keyword>
<evidence type="ECO:0000256" key="6">
    <source>
        <dbReference type="ARBA" id="ARBA00022833"/>
    </source>
</evidence>
<dbReference type="InterPro" id="IPR027268">
    <property type="entry name" value="Peptidase_M4/M1_CTD_sf"/>
</dbReference>
<feature type="region of interest" description="Disordered" evidence="8">
    <location>
        <begin position="54"/>
        <end position="94"/>
    </location>
</feature>
<dbReference type="PROSITE" id="PS51829">
    <property type="entry name" value="P_HOMO_B"/>
    <property type="match status" value="1"/>
</dbReference>
<evidence type="ECO:0000256" key="1">
    <source>
        <dbReference type="ARBA" id="ARBA00009388"/>
    </source>
</evidence>